<comment type="caution">
    <text evidence="3">The sequence shown here is derived from an EMBL/GenBank/DDBJ whole genome shotgun (WGS) entry which is preliminary data.</text>
</comment>
<feature type="domain" description="HTH myb-type" evidence="2">
    <location>
        <begin position="53"/>
        <end position="112"/>
    </location>
</feature>
<dbReference type="PANTHER" id="PTHR45614:SF253">
    <property type="entry name" value="CHROMOSOME UNDETERMINED SCAFFOLD_38, WHOLE GENOME SHOTGUN SEQUENCE"/>
    <property type="match status" value="1"/>
</dbReference>
<dbReference type="Pfam" id="PF13921">
    <property type="entry name" value="Myb_DNA-bind_6"/>
    <property type="match status" value="1"/>
</dbReference>
<evidence type="ECO:0000313" key="3">
    <source>
        <dbReference type="EMBL" id="KAK8839076.1"/>
    </source>
</evidence>
<reference evidence="3 4" key="1">
    <citation type="submission" date="2024-04" db="EMBL/GenBank/DDBJ databases">
        <title>Tritrichomonas musculus Genome.</title>
        <authorList>
            <person name="Alves-Ferreira E."/>
            <person name="Grigg M."/>
            <person name="Lorenzi H."/>
            <person name="Galac M."/>
        </authorList>
    </citation>
    <scope>NUCLEOTIDE SEQUENCE [LARGE SCALE GENOMIC DNA]</scope>
    <source>
        <strain evidence="3 4">EAF2021</strain>
    </source>
</reference>
<proteinExistence type="predicted"/>
<dbReference type="InterPro" id="IPR009057">
    <property type="entry name" value="Homeodomain-like_sf"/>
</dbReference>
<dbReference type="PANTHER" id="PTHR45614">
    <property type="entry name" value="MYB PROTEIN-RELATED"/>
    <property type="match status" value="1"/>
</dbReference>
<dbReference type="InterPro" id="IPR017930">
    <property type="entry name" value="Myb_dom"/>
</dbReference>
<dbReference type="Pfam" id="PF00249">
    <property type="entry name" value="Myb_DNA-binding"/>
    <property type="match status" value="1"/>
</dbReference>
<sequence length="246" mass="29823">MHTENREGIDHERNVVIKAFCIPKTLCDNTNSLPISDIHQKQSQTLTKTIQKKEARKKNSFSKEEDEYLIFLVNSIGKNKWTQVAECMKKSHYNRNGRQCRDRYLHYLDPKFNNDKQWNPEEDKNLLRYVSLYGKKWKMLEKIFEGRTEVSLRNRYNLLVRKNIRDYKMHTVKQDIMSDSFSFLDFYKRKKKKSTNKQSSNRNRTTDQKKDYVKIDFNDNDFKDFDFFSFDEEDSNNVDFDEYITY</sequence>
<evidence type="ECO:0000313" key="4">
    <source>
        <dbReference type="Proteomes" id="UP001470230"/>
    </source>
</evidence>
<protein>
    <recommendedName>
        <fullName evidence="5">Myb-like DNA-binding domain containing protein</fullName>
    </recommendedName>
</protein>
<dbReference type="Gene3D" id="1.10.10.60">
    <property type="entry name" value="Homeodomain-like"/>
    <property type="match status" value="2"/>
</dbReference>
<name>A0ABR2GZM4_9EUKA</name>
<feature type="domain" description="Myb-like" evidence="1">
    <location>
        <begin position="118"/>
        <end position="160"/>
    </location>
</feature>
<dbReference type="EMBL" id="JAPFFF010000053">
    <property type="protein sequence ID" value="KAK8839076.1"/>
    <property type="molecule type" value="Genomic_DNA"/>
</dbReference>
<dbReference type="InterPro" id="IPR050560">
    <property type="entry name" value="MYB_TF"/>
</dbReference>
<dbReference type="CDD" id="cd00167">
    <property type="entry name" value="SANT"/>
    <property type="match status" value="2"/>
</dbReference>
<keyword evidence="4" id="KW-1185">Reference proteome</keyword>
<evidence type="ECO:0000259" key="2">
    <source>
        <dbReference type="PROSITE" id="PS51294"/>
    </source>
</evidence>
<dbReference type="PROSITE" id="PS50090">
    <property type="entry name" value="MYB_LIKE"/>
    <property type="match status" value="2"/>
</dbReference>
<dbReference type="PROSITE" id="PS51294">
    <property type="entry name" value="HTH_MYB"/>
    <property type="match status" value="2"/>
</dbReference>
<accession>A0ABR2GZM4</accession>
<evidence type="ECO:0000259" key="1">
    <source>
        <dbReference type="PROSITE" id="PS50090"/>
    </source>
</evidence>
<evidence type="ECO:0008006" key="5">
    <source>
        <dbReference type="Google" id="ProtNLM"/>
    </source>
</evidence>
<dbReference type="SMART" id="SM00717">
    <property type="entry name" value="SANT"/>
    <property type="match status" value="2"/>
</dbReference>
<dbReference type="Proteomes" id="UP001470230">
    <property type="component" value="Unassembled WGS sequence"/>
</dbReference>
<dbReference type="SUPFAM" id="SSF46689">
    <property type="entry name" value="Homeodomain-like"/>
    <property type="match status" value="1"/>
</dbReference>
<feature type="domain" description="Myb-like" evidence="1">
    <location>
        <begin position="53"/>
        <end position="108"/>
    </location>
</feature>
<organism evidence="3 4">
    <name type="scientific">Tritrichomonas musculus</name>
    <dbReference type="NCBI Taxonomy" id="1915356"/>
    <lineage>
        <taxon>Eukaryota</taxon>
        <taxon>Metamonada</taxon>
        <taxon>Parabasalia</taxon>
        <taxon>Tritrichomonadida</taxon>
        <taxon>Tritrichomonadidae</taxon>
        <taxon>Tritrichomonas</taxon>
    </lineage>
</organism>
<dbReference type="InterPro" id="IPR001005">
    <property type="entry name" value="SANT/Myb"/>
</dbReference>
<gene>
    <name evidence="3" type="ORF">M9Y10_032546</name>
</gene>
<feature type="domain" description="HTH myb-type" evidence="2">
    <location>
        <begin position="118"/>
        <end position="164"/>
    </location>
</feature>